<accession>A0A176WL54</accession>
<protein>
    <submittedName>
        <fullName evidence="1">Uncharacterized protein</fullName>
    </submittedName>
</protein>
<dbReference type="AlphaFoldDB" id="A0A176WL54"/>
<reference evidence="1" key="1">
    <citation type="submission" date="2016-03" db="EMBL/GenBank/DDBJ databases">
        <title>Mechanisms controlling the formation of the plant cell surface in tip-growing cells are functionally conserved among land plants.</title>
        <authorList>
            <person name="Honkanen S."/>
            <person name="Jones V.A."/>
            <person name="Morieri G."/>
            <person name="Champion C."/>
            <person name="Hetherington A.J."/>
            <person name="Kelly S."/>
            <person name="Saint-Marcoux D."/>
            <person name="Proust H."/>
            <person name="Prescott H."/>
            <person name="Dolan L."/>
        </authorList>
    </citation>
    <scope>NUCLEOTIDE SEQUENCE [LARGE SCALE GENOMIC DNA]</scope>
    <source>
        <tissue evidence="1">Whole gametophyte</tissue>
    </source>
</reference>
<dbReference type="SUPFAM" id="SSF52047">
    <property type="entry name" value="RNI-like"/>
    <property type="match status" value="1"/>
</dbReference>
<name>A0A176WL54_MARPO</name>
<sequence>MGWRSKLRLRVLEAIGSCNTLEFLNVEDAEVESLCSHMGIILNSSSVADLTMDNCRLISRCFLNLASGLVGYFESNLKSLELYNAWDDSSAVKHVAYMINSAIRLETLRFGGNSNGIDDMDQETV</sequence>
<evidence type="ECO:0000313" key="1">
    <source>
        <dbReference type="EMBL" id="OAE33361.1"/>
    </source>
</evidence>
<evidence type="ECO:0000313" key="2">
    <source>
        <dbReference type="Proteomes" id="UP000077202"/>
    </source>
</evidence>
<dbReference type="EMBL" id="LVLJ01000663">
    <property type="protein sequence ID" value="OAE33361.1"/>
    <property type="molecule type" value="Genomic_DNA"/>
</dbReference>
<dbReference type="Gene3D" id="3.80.10.10">
    <property type="entry name" value="Ribonuclease Inhibitor"/>
    <property type="match status" value="1"/>
</dbReference>
<keyword evidence="2" id="KW-1185">Reference proteome</keyword>
<comment type="caution">
    <text evidence="1">The sequence shown here is derived from an EMBL/GenBank/DDBJ whole genome shotgun (WGS) entry which is preliminary data.</text>
</comment>
<gene>
    <name evidence="1" type="ORF">AXG93_4123s1360</name>
</gene>
<proteinExistence type="predicted"/>
<organism evidence="1 2">
    <name type="scientific">Marchantia polymorpha subsp. ruderalis</name>
    <dbReference type="NCBI Taxonomy" id="1480154"/>
    <lineage>
        <taxon>Eukaryota</taxon>
        <taxon>Viridiplantae</taxon>
        <taxon>Streptophyta</taxon>
        <taxon>Embryophyta</taxon>
        <taxon>Marchantiophyta</taxon>
        <taxon>Marchantiopsida</taxon>
        <taxon>Marchantiidae</taxon>
        <taxon>Marchantiales</taxon>
        <taxon>Marchantiaceae</taxon>
        <taxon>Marchantia</taxon>
    </lineage>
</organism>
<dbReference type="Proteomes" id="UP000077202">
    <property type="component" value="Unassembled WGS sequence"/>
</dbReference>
<dbReference type="InterPro" id="IPR032675">
    <property type="entry name" value="LRR_dom_sf"/>
</dbReference>